<feature type="transmembrane region" description="Helical" evidence="1">
    <location>
        <begin position="106"/>
        <end position="128"/>
    </location>
</feature>
<keyword evidence="3" id="KW-1185">Reference proteome</keyword>
<feature type="transmembrane region" description="Helical" evidence="1">
    <location>
        <begin position="164"/>
        <end position="181"/>
    </location>
</feature>
<evidence type="ECO:0000256" key="1">
    <source>
        <dbReference type="SAM" id="Phobius"/>
    </source>
</evidence>
<feature type="transmembrane region" description="Helical" evidence="1">
    <location>
        <begin position="134"/>
        <end position="152"/>
    </location>
</feature>
<dbReference type="AlphaFoldDB" id="A0A2T0JXN8"/>
<evidence type="ECO:0000313" key="3">
    <source>
        <dbReference type="Proteomes" id="UP000239415"/>
    </source>
</evidence>
<keyword evidence="1" id="KW-0812">Transmembrane</keyword>
<keyword evidence="1" id="KW-1133">Transmembrane helix</keyword>
<keyword evidence="1" id="KW-0472">Membrane</keyword>
<accession>A0A2T0JXN8</accession>
<feature type="transmembrane region" description="Helical" evidence="1">
    <location>
        <begin position="187"/>
        <end position="207"/>
    </location>
</feature>
<dbReference type="RefSeq" id="WP_106329236.1">
    <property type="nucleotide sequence ID" value="NZ_BOMO01000151.1"/>
</dbReference>
<protein>
    <submittedName>
        <fullName evidence="2">Uncharacterized protein</fullName>
    </submittedName>
</protein>
<organism evidence="2 3">
    <name type="scientific">Actinoplanes italicus</name>
    <dbReference type="NCBI Taxonomy" id="113567"/>
    <lineage>
        <taxon>Bacteria</taxon>
        <taxon>Bacillati</taxon>
        <taxon>Actinomycetota</taxon>
        <taxon>Actinomycetes</taxon>
        <taxon>Micromonosporales</taxon>
        <taxon>Micromonosporaceae</taxon>
        <taxon>Actinoplanes</taxon>
    </lineage>
</organism>
<sequence length="210" mass="22588">MTSKDDESIFGDPGDALRLIERERGNTMRHVTPDPRLMYWPWGLTWLISFGLSFLRFGPDGRTLVAMPAWVPMTALTALLIAAGIFTGIVGARSSRDIAGRSSRQGLMYGISWSAGFTSLAVIFGRVSDSMPEPLLGLLWGGGMVALVGVLYMAGSAIWVERDMFVLGAWISVVNVIGVLWGPGWHALVLAVAGGGGLLVAGLVGWLRRR</sequence>
<comment type="caution">
    <text evidence="2">The sequence shown here is derived from an EMBL/GenBank/DDBJ whole genome shotgun (WGS) entry which is preliminary data.</text>
</comment>
<dbReference type="EMBL" id="PVMZ01000026">
    <property type="protein sequence ID" value="PRX12952.1"/>
    <property type="molecule type" value="Genomic_DNA"/>
</dbReference>
<feature type="transmembrane region" description="Helical" evidence="1">
    <location>
        <begin position="37"/>
        <end position="57"/>
    </location>
</feature>
<dbReference type="OrthoDB" id="3240366at2"/>
<gene>
    <name evidence="2" type="ORF">CLV67_12677</name>
</gene>
<reference evidence="2 3" key="1">
    <citation type="submission" date="2018-03" db="EMBL/GenBank/DDBJ databases">
        <title>Genomic Encyclopedia of Archaeal and Bacterial Type Strains, Phase II (KMG-II): from individual species to whole genera.</title>
        <authorList>
            <person name="Goeker M."/>
        </authorList>
    </citation>
    <scope>NUCLEOTIDE SEQUENCE [LARGE SCALE GENOMIC DNA]</scope>
    <source>
        <strain evidence="2 3">DSM 43146</strain>
    </source>
</reference>
<feature type="transmembrane region" description="Helical" evidence="1">
    <location>
        <begin position="69"/>
        <end position="94"/>
    </location>
</feature>
<evidence type="ECO:0000313" key="2">
    <source>
        <dbReference type="EMBL" id="PRX12952.1"/>
    </source>
</evidence>
<dbReference type="Proteomes" id="UP000239415">
    <property type="component" value="Unassembled WGS sequence"/>
</dbReference>
<proteinExistence type="predicted"/>
<name>A0A2T0JXN8_9ACTN</name>